<dbReference type="InterPro" id="IPR014721">
    <property type="entry name" value="Ribsml_uS5_D2-typ_fold_subgr"/>
</dbReference>
<comment type="pathway">
    <text evidence="9">Isoprenoid biosynthesis; isopentenyl diphosphate biosynthesis via DXP pathway; isopentenyl diphosphate from 1-deoxy-D-xylulose 5-phosphate: step 3/6.</text>
</comment>
<dbReference type="InterPro" id="IPR020568">
    <property type="entry name" value="Ribosomal_Su5_D2-typ_SF"/>
</dbReference>
<dbReference type="PIRSF" id="PIRSF010376">
    <property type="entry name" value="IspE"/>
    <property type="match status" value="1"/>
</dbReference>
<dbReference type="Pfam" id="PF08544">
    <property type="entry name" value="GHMP_kinases_C"/>
    <property type="match status" value="1"/>
</dbReference>
<dbReference type="InterPro" id="IPR006204">
    <property type="entry name" value="GHMP_kinase_N_dom"/>
</dbReference>
<dbReference type="GO" id="GO:0019288">
    <property type="term" value="P:isopentenyl diphosphate biosynthetic process, methylerythritol 4-phosphate pathway"/>
    <property type="evidence" value="ECO:0007669"/>
    <property type="project" value="UniProtKB-UniRule"/>
</dbReference>
<dbReference type="Proteomes" id="UP000315017">
    <property type="component" value="Chromosome"/>
</dbReference>
<dbReference type="Gene3D" id="3.30.230.10">
    <property type="match status" value="1"/>
</dbReference>
<comment type="similarity">
    <text evidence="1 9">Belongs to the GHMP kinase family. IspE subfamily.</text>
</comment>
<dbReference type="GO" id="GO:0016114">
    <property type="term" value="P:terpenoid biosynthetic process"/>
    <property type="evidence" value="ECO:0007669"/>
    <property type="project" value="UniProtKB-UniRule"/>
</dbReference>
<dbReference type="InterPro" id="IPR036554">
    <property type="entry name" value="GHMP_kinase_C_sf"/>
</dbReference>
<keyword evidence="9" id="KW-0414">Isoprene biosynthesis</keyword>
<evidence type="ECO:0000256" key="8">
    <source>
        <dbReference type="ARBA" id="ARBA00032554"/>
    </source>
</evidence>
<feature type="binding site" evidence="9">
    <location>
        <begin position="140"/>
        <end position="150"/>
    </location>
    <ligand>
        <name>ATP</name>
        <dbReference type="ChEBI" id="CHEBI:30616"/>
    </ligand>
</feature>
<evidence type="ECO:0000313" key="13">
    <source>
        <dbReference type="Proteomes" id="UP000315017"/>
    </source>
</evidence>
<evidence type="ECO:0000256" key="9">
    <source>
        <dbReference type="HAMAP-Rule" id="MF_00061"/>
    </source>
</evidence>
<dbReference type="PANTHER" id="PTHR43527">
    <property type="entry name" value="4-DIPHOSPHOCYTIDYL-2-C-METHYL-D-ERYTHRITOL KINASE, CHLOROPLASTIC"/>
    <property type="match status" value="1"/>
</dbReference>
<sequence>MSEAFQQAAFSWATAGMYLLRNDWRLTACAPAKVNLSLEVLARRPDGFHELETLMLAVDVCDTLSLEPTPAPQITLHCQWATGLVAARRVYERTGLPVSAQAWSDLPAAHDNLVWQALHLLQTTAGIRLGANVILTKRIPAQAGLGGASADAAAALLVANQAWQLHWTTARLCELAAQLGSDVPFFVTSGAAICRGRGERIEAIRPPRCWLVIVRPPVGLSTPAVFRGCQPEPNRRATAVVRAALDRGDLSAAAQGMHNGLQGPAEALSLWIGKLREAFARTGCIGHQMSGSGSSYFGLFWHAAQARRAAARLRGQNIGAVMMAQTAGISTIGSGHKQATLVAN</sequence>
<name>A0A517YIX6_9BACT</name>
<proteinExistence type="inferred from homology"/>
<dbReference type="GO" id="GO:0050515">
    <property type="term" value="F:4-(cytidine 5'-diphospho)-2-C-methyl-D-erythritol kinase activity"/>
    <property type="evidence" value="ECO:0007669"/>
    <property type="project" value="UniProtKB-UniRule"/>
</dbReference>
<reference evidence="12 13" key="1">
    <citation type="submission" date="2019-02" db="EMBL/GenBank/DDBJ databases">
        <title>Deep-cultivation of Planctomycetes and their phenomic and genomic characterization uncovers novel biology.</title>
        <authorList>
            <person name="Wiegand S."/>
            <person name="Jogler M."/>
            <person name="Boedeker C."/>
            <person name="Pinto D."/>
            <person name="Vollmers J."/>
            <person name="Rivas-Marin E."/>
            <person name="Kohn T."/>
            <person name="Peeters S.H."/>
            <person name="Heuer A."/>
            <person name="Rast P."/>
            <person name="Oberbeckmann S."/>
            <person name="Bunk B."/>
            <person name="Jeske O."/>
            <person name="Meyerdierks A."/>
            <person name="Storesund J.E."/>
            <person name="Kallscheuer N."/>
            <person name="Luecker S."/>
            <person name="Lage O.M."/>
            <person name="Pohl T."/>
            <person name="Merkel B.J."/>
            <person name="Hornburger P."/>
            <person name="Mueller R.-W."/>
            <person name="Bruemmer F."/>
            <person name="Labrenz M."/>
            <person name="Spormann A.M."/>
            <person name="Op den Camp H."/>
            <person name="Overmann J."/>
            <person name="Amann R."/>
            <person name="Jetten M.S.M."/>
            <person name="Mascher T."/>
            <person name="Medema M.H."/>
            <person name="Devos D.P."/>
            <person name="Kaster A.-K."/>
            <person name="Ovreas L."/>
            <person name="Rohde M."/>
            <person name="Galperin M.Y."/>
            <person name="Jogler C."/>
        </authorList>
    </citation>
    <scope>NUCLEOTIDE SEQUENCE [LARGE SCALE GENOMIC DNA]</scope>
    <source>
        <strain evidence="12 13">ETA_A8</strain>
    </source>
</reference>
<keyword evidence="6 9" id="KW-0418">Kinase</keyword>
<dbReference type="AlphaFoldDB" id="A0A517YIX6"/>
<accession>A0A517YIX6</accession>
<dbReference type="InterPro" id="IPR004424">
    <property type="entry name" value="IspE"/>
</dbReference>
<dbReference type="SUPFAM" id="SSF54211">
    <property type="entry name" value="Ribosomal protein S5 domain 2-like"/>
    <property type="match status" value="1"/>
</dbReference>
<comment type="catalytic activity">
    <reaction evidence="9">
        <text>4-CDP-2-C-methyl-D-erythritol + ATP = 4-CDP-2-C-methyl-D-erythritol 2-phosphate + ADP + H(+)</text>
        <dbReference type="Rhea" id="RHEA:18437"/>
        <dbReference type="ChEBI" id="CHEBI:15378"/>
        <dbReference type="ChEBI" id="CHEBI:30616"/>
        <dbReference type="ChEBI" id="CHEBI:57823"/>
        <dbReference type="ChEBI" id="CHEBI:57919"/>
        <dbReference type="ChEBI" id="CHEBI:456216"/>
        <dbReference type="EC" id="2.7.1.148"/>
    </reaction>
</comment>
<dbReference type="GO" id="GO:0005524">
    <property type="term" value="F:ATP binding"/>
    <property type="evidence" value="ECO:0007669"/>
    <property type="project" value="UniProtKB-UniRule"/>
</dbReference>
<evidence type="ECO:0000256" key="3">
    <source>
        <dbReference type="ARBA" id="ARBA00017473"/>
    </source>
</evidence>
<evidence type="ECO:0000256" key="1">
    <source>
        <dbReference type="ARBA" id="ARBA00009684"/>
    </source>
</evidence>
<protein>
    <recommendedName>
        <fullName evidence="3 9">4-diphosphocytidyl-2-C-methyl-D-erythritol kinase</fullName>
        <shortName evidence="9">CMK</shortName>
        <ecNumber evidence="2 9">2.7.1.148</ecNumber>
    </recommendedName>
    <alternativeName>
        <fullName evidence="8 9">4-(cytidine-5'-diphospho)-2-C-methyl-D-erythritol kinase</fullName>
    </alternativeName>
</protein>
<keyword evidence="13" id="KW-1185">Reference proteome</keyword>
<organism evidence="12 13">
    <name type="scientific">Anatilimnocola aggregata</name>
    <dbReference type="NCBI Taxonomy" id="2528021"/>
    <lineage>
        <taxon>Bacteria</taxon>
        <taxon>Pseudomonadati</taxon>
        <taxon>Planctomycetota</taxon>
        <taxon>Planctomycetia</taxon>
        <taxon>Pirellulales</taxon>
        <taxon>Pirellulaceae</taxon>
        <taxon>Anatilimnocola</taxon>
    </lineage>
</organism>
<gene>
    <name evidence="9 12" type="primary">ispE</name>
    <name evidence="12" type="ORF">ETAA8_53060</name>
</gene>
<feature type="active site" evidence="9">
    <location>
        <position position="182"/>
    </location>
</feature>
<evidence type="ECO:0000256" key="6">
    <source>
        <dbReference type="ARBA" id="ARBA00022777"/>
    </source>
</evidence>
<evidence type="ECO:0000259" key="11">
    <source>
        <dbReference type="Pfam" id="PF08544"/>
    </source>
</evidence>
<dbReference type="EMBL" id="CP036274">
    <property type="protein sequence ID" value="QDU30187.1"/>
    <property type="molecule type" value="Genomic_DNA"/>
</dbReference>
<evidence type="ECO:0000256" key="5">
    <source>
        <dbReference type="ARBA" id="ARBA00022741"/>
    </source>
</evidence>
<dbReference type="UniPathway" id="UPA00056">
    <property type="reaction ID" value="UER00094"/>
</dbReference>
<evidence type="ECO:0000313" key="12">
    <source>
        <dbReference type="EMBL" id="QDU30187.1"/>
    </source>
</evidence>
<dbReference type="SUPFAM" id="SSF55060">
    <property type="entry name" value="GHMP Kinase, C-terminal domain"/>
    <property type="match status" value="1"/>
</dbReference>
<dbReference type="Pfam" id="PF00288">
    <property type="entry name" value="GHMP_kinases_N"/>
    <property type="match status" value="1"/>
</dbReference>
<dbReference type="NCBIfam" id="TIGR00154">
    <property type="entry name" value="ispE"/>
    <property type="match status" value="1"/>
</dbReference>
<evidence type="ECO:0000256" key="2">
    <source>
        <dbReference type="ARBA" id="ARBA00012052"/>
    </source>
</evidence>
<evidence type="ECO:0000256" key="7">
    <source>
        <dbReference type="ARBA" id="ARBA00022840"/>
    </source>
</evidence>
<dbReference type="HAMAP" id="MF_00061">
    <property type="entry name" value="IspE"/>
    <property type="match status" value="1"/>
</dbReference>
<dbReference type="EC" id="2.7.1.148" evidence="2 9"/>
<feature type="domain" description="GHMP kinase N-terminal" evidence="10">
    <location>
        <begin position="112"/>
        <end position="190"/>
    </location>
</feature>
<evidence type="ECO:0000256" key="4">
    <source>
        <dbReference type="ARBA" id="ARBA00022679"/>
    </source>
</evidence>
<dbReference type="PANTHER" id="PTHR43527:SF2">
    <property type="entry name" value="4-DIPHOSPHOCYTIDYL-2-C-METHYL-D-ERYTHRITOL KINASE, CHLOROPLASTIC"/>
    <property type="match status" value="1"/>
</dbReference>
<keyword evidence="5 9" id="KW-0547">Nucleotide-binding</keyword>
<feature type="active site" evidence="9">
    <location>
        <position position="33"/>
    </location>
</feature>
<comment type="function">
    <text evidence="9">Catalyzes the phosphorylation of the position 2 hydroxy group of 4-diphosphocytidyl-2C-methyl-D-erythritol.</text>
</comment>
<keyword evidence="4 9" id="KW-0808">Transferase</keyword>
<evidence type="ECO:0000259" key="10">
    <source>
        <dbReference type="Pfam" id="PF00288"/>
    </source>
</evidence>
<dbReference type="Gene3D" id="3.30.70.890">
    <property type="entry name" value="GHMP kinase, C-terminal domain"/>
    <property type="match status" value="1"/>
</dbReference>
<dbReference type="KEGG" id="aagg:ETAA8_53060"/>
<dbReference type="InterPro" id="IPR013750">
    <property type="entry name" value="GHMP_kinase_C_dom"/>
</dbReference>
<feature type="domain" description="GHMP kinase C-terminal" evidence="11">
    <location>
        <begin position="242"/>
        <end position="314"/>
    </location>
</feature>
<keyword evidence="7 9" id="KW-0067">ATP-binding</keyword>